<feature type="transmembrane region" description="Helical" evidence="6">
    <location>
        <begin position="32"/>
        <end position="51"/>
    </location>
</feature>
<dbReference type="PANTHER" id="PTHR43496">
    <property type="entry name" value="PROTEIN LPLB"/>
    <property type="match status" value="1"/>
</dbReference>
<evidence type="ECO:0000313" key="8">
    <source>
        <dbReference type="EMBL" id="UQZ82241.1"/>
    </source>
</evidence>
<evidence type="ECO:0000256" key="5">
    <source>
        <dbReference type="ARBA" id="ARBA00023136"/>
    </source>
</evidence>
<evidence type="ECO:0000256" key="1">
    <source>
        <dbReference type="ARBA" id="ARBA00004141"/>
    </source>
</evidence>
<dbReference type="PROSITE" id="PS50928">
    <property type="entry name" value="ABC_TM1"/>
    <property type="match status" value="1"/>
</dbReference>
<name>A0ABY4RK51_9BACL</name>
<gene>
    <name evidence="8" type="primary">yteP_20</name>
    <name evidence="8" type="ORF">SK3146_01398</name>
</gene>
<feature type="domain" description="ABC transmembrane type-1" evidence="7">
    <location>
        <begin position="93"/>
        <end position="308"/>
    </location>
</feature>
<comment type="similarity">
    <text evidence="6">Belongs to the binding-protein-dependent transport system permease family.</text>
</comment>
<evidence type="ECO:0000259" key="7">
    <source>
        <dbReference type="PROSITE" id="PS50928"/>
    </source>
</evidence>
<dbReference type="Proteomes" id="UP001057134">
    <property type="component" value="Chromosome"/>
</dbReference>
<feature type="transmembrane region" description="Helical" evidence="6">
    <location>
        <begin position="97"/>
        <end position="119"/>
    </location>
</feature>
<comment type="subcellular location">
    <subcellularLocation>
        <location evidence="6">Cell membrane</location>
        <topology evidence="6">Multi-pass membrane protein</topology>
    </subcellularLocation>
    <subcellularLocation>
        <location evidence="1">Membrane</location>
        <topology evidence="1">Multi-pass membrane protein</topology>
    </subcellularLocation>
</comment>
<proteinExistence type="inferred from homology"/>
<keyword evidence="4 6" id="KW-1133">Transmembrane helix</keyword>
<dbReference type="Gene3D" id="1.10.3720.10">
    <property type="entry name" value="MetI-like"/>
    <property type="match status" value="1"/>
</dbReference>
<evidence type="ECO:0000256" key="2">
    <source>
        <dbReference type="ARBA" id="ARBA00022448"/>
    </source>
</evidence>
<sequence length="321" mass="36218">MHGIGGKTAVEETIARPLAKKRTFKLFTNQDWQLYALLLLPMLYFIIFKYIPMYGVTIAFKEFNMFQGIWKSPWAGLDAFREIFLMKDFYKVLRNTMLLNVLDLVVSFPAPIILAVLLNEIRINWFKKGAQTILYLPHFISWVIIGGMVYQLLATNTGLVNILIRSADMKAIPFLTEPTYWVLTYIGTGVWQSAGWGTIIYLAALTGINKELYEAAEVDGAGRMRKIWNITLPGIKPTIIILLIINIGHMASIGFERPFVLSNPLVTDVSEVISTFVYKVGIQSARYTIATAIGLFQAVVGLVFLLSSNYISKKVTDQGIW</sequence>
<dbReference type="InterPro" id="IPR000515">
    <property type="entry name" value="MetI-like"/>
</dbReference>
<feature type="transmembrane region" description="Helical" evidence="6">
    <location>
        <begin position="287"/>
        <end position="306"/>
    </location>
</feature>
<reference evidence="8" key="1">
    <citation type="submission" date="2018-02" db="EMBL/GenBank/DDBJ databases">
        <authorList>
            <person name="Kim S.-K."/>
            <person name="Jung H.-I."/>
            <person name="Lee S.-W."/>
        </authorList>
    </citation>
    <scope>NUCLEOTIDE SEQUENCE</scope>
    <source>
        <strain evidence="8">SK3146</strain>
    </source>
</reference>
<keyword evidence="9" id="KW-1185">Reference proteome</keyword>
<accession>A0ABY4RK51</accession>
<dbReference type="PANTHER" id="PTHR43496:SF1">
    <property type="entry name" value="POLYGALACTURONAN_RHAMNOGALACTURONAN TRANSPORT SYSTEM PERMEASE PROTEIN YTEP"/>
    <property type="match status" value="1"/>
</dbReference>
<dbReference type="SUPFAM" id="SSF161098">
    <property type="entry name" value="MetI-like"/>
    <property type="match status" value="1"/>
</dbReference>
<feature type="transmembrane region" description="Helical" evidence="6">
    <location>
        <begin position="139"/>
        <end position="164"/>
    </location>
</feature>
<dbReference type="EMBL" id="CP027059">
    <property type="protein sequence ID" value="UQZ82241.1"/>
    <property type="molecule type" value="Genomic_DNA"/>
</dbReference>
<feature type="transmembrane region" description="Helical" evidence="6">
    <location>
        <begin position="234"/>
        <end position="255"/>
    </location>
</feature>
<dbReference type="Pfam" id="PF00528">
    <property type="entry name" value="BPD_transp_1"/>
    <property type="match status" value="1"/>
</dbReference>
<evidence type="ECO:0000256" key="3">
    <source>
        <dbReference type="ARBA" id="ARBA00022692"/>
    </source>
</evidence>
<keyword evidence="3 6" id="KW-0812">Transmembrane</keyword>
<dbReference type="CDD" id="cd06261">
    <property type="entry name" value="TM_PBP2"/>
    <property type="match status" value="1"/>
</dbReference>
<reference evidence="8" key="2">
    <citation type="journal article" date="2021" name="J Anim Sci Technol">
        <title>Complete genome sequence of Paenibacillus konkukensis sp. nov. SK3146 as a potential probiotic strain.</title>
        <authorList>
            <person name="Jung H.I."/>
            <person name="Park S."/>
            <person name="Niu K.M."/>
            <person name="Lee S.W."/>
            <person name="Kothari D."/>
            <person name="Yi K.J."/>
            <person name="Kim S.K."/>
        </authorList>
    </citation>
    <scope>NUCLEOTIDE SEQUENCE</scope>
    <source>
        <strain evidence="8">SK3146</strain>
    </source>
</reference>
<dbReference type="InterPro" id="IPR035906">
    <property type="entry name" value="MetI-like_sf"/>
</dbReference>
<evidence type="ECO:0000256" key="6">
    <source>
        <dbReference type="RuleBase" id="RU363032"/>
    </source>
</evidence>
<keyword evidence="5 6" id="KW-0472">Membrane</keyword>
<protein>
    <submittedName>
        <fullName evidence="8">Multiple-sugar transport system permease YteP</fullName>
    </submittedName>
</protein>
<evidence type="ECO:0000313" key="9">
    <source>
        <dbReference type="Proteomes" id="UP001057134"/>
    </source>
</evidence>
<evidence type="ECO:0000256" key="4">
    <source>
        <dbReference type="ARBA" id="ARBA00022989"/>
    </source>
</evidence>
<keyword evidence="2 6" id="KW-0813">Transport</keyword>
<organism evidence="8 9">
    <name type="scientific">Paenibacillus konkukensis</name>
    <dbReference type="NCBI Taxonomy" id="2020716"/>
    <lineage>
        <taxon>Bacteria</taxon>
        <taxon>Bacillati</taxon>
        <taxon>Bacillota</taxon>
        <taxon>Bacilli</taxon>
        <taxon>Bacillales</taxon>
        <taxon>Paenibacillaceae</taxon>
        <taxon>Paenibacillus</taxon>
    </lineage>
</organism>